<dbReference type="InterPro" id="IPR010384">
    <property type="entry name" value="MtfA_fam"/>
</dbReference>
<dbReference type="Gene3D" id="3.40.390.10">
    <property type="entry name" value="Collagenase (Catalytic Domain)"/>
    <property type="match status" value="1"/>
</dbReference>
<dbReference type="PANTHER" id="PTHR30164:SF2">
    <property type="entry name" value="PROTEIN MTFA"/>
    <property type="match status" value="1"/>
</dbReference>
<dbReference type="FunFam" id="3.40.390.10:FF:000012">
    <property type="entry name" value="Protein MtfA"/>
    <property type="match status" value="1"/>
</dbReference>
<name>B4VR41_9CYAN</name>
<dbReference type="STRING" id="118168.MC7420_1292"/>
<proteinExistence type="predicted"/>
<feature type="transmembrane region" description="Helical" evidence="1">
    <location>
        <begin position="6"/>
        <end position="25"/>
    </location>
</feature>
<gene>
    <name evidence="2" type="ORF">MC7420_1292</name>
</gene>
<sequence length="274" mass="32277">MVEAIIVLVIIVGICAGVLLSPLLTKWRRNRIQNKSFPRRWQMFIEQILPFYYRLPQSQQQNLQGYMAVFLAEKQFIGCIGLQITEEIKLTIAAQACLLLLNNRGNYYPNLVSILVYPSAYRVKPTKRISDYIVEERDEVRLGESWTRDQLVLSWQQIEYDIQNWQDGHNVVLHEFAHQLDQTDGMINGVPKLDSKADYQMWAQVFTQEYEQLQRDAQRGRKTVMNTYGATDPAEFFAVATETFFEKPEQMVRKHTALYRQLKHYYKLDPLEWT</sequence>
<evidence type="ECO:0000256" key="1">
    <source>
        <dbReference type="SAM" id="Phobius"/>
    </source>
</evidence>
<dbReference type="Gene3D" id="1.10.472.150">
    <property type="entry name" value="Glucose-regulated metallo-peptidase M90, N-terminal domain"/>
    <property type="match status" value="1"/>
</dbReference>
<dbReference type="GO" id="GO:0004177">
    <property type="term" value="F:aminopeptidase activity"/>
    <property type="evidence" value="ECO:0007669"/>
    <property type="project" value="TreeGrafter"/>
</dbReference>
<dbReference type="RefSeq" id="WP_006101085.1">
    <property type="nucleotide sequence ID" value="NZ_DS989849.1"/>
</dbReference>
<organism evidence="2 3">
    <name type="scientific">Coleofasciculus chthonoplastes PCC 7420</name>
    <dbReference type="NCBI Taxonomy" id="118168"/>
    <lineage>
        <taxon>Bacteria</taxon>
        <taxon>Bacillati</taxon>
        <taxon>Cyanobacteriota</taxon>
        <taxon>Cyanophyceae</taxon>
        <taxon>Coleofasciculales</taxon>
        <taxon>Coleofasciculaceae</taxon>
        <taxon>Coleofasciculus</taxon>
    </lineage>
</organism>
<dbReference type="eggNOG" id="COG3228">
    <property type="taxonomic scope" value="Bacteria"/>
</dbReference>
<dbReference type="InterPro" id="IPR024079">
    <property type="entry name" value="MetalloPept_cat_dom_sf"/>
</dbReference>
<dbReference type="EMBL" id="DS989849">
    <property type="protein sequence ID" value="EDX75374.1"/>
    <property type="molecule type" value="Genomic_DNA"/>
</dbReference>
<dbReference type="SUPFAM" id="SSF55486">
    <property type="entry name" value="Metalloproteases ('zincins'), catalytic domain"/>
    <property type="match status" value="1"/>
</dbReference>
<evidence type="ECO:0008006" key="4">
    <source>
        <dbReference type="Google" id="ProtNLM"/>
    </source>
</evidence>
<reference evidence="2 3" key="1">
    <citation type="submission" date="2008-07" db="EMBL/GenBank/DDBJ databases">
        <authorList>
            <person name="Tandeau de Marsac N."/>
            <person name="Ferriera S."/>
            <person name="Johnson J."/>
            <person name="Kravitz S."/>
            <person name="Beeson K."/>
            <person name="Sutton G."/>
            <person name="Rogers Y.-H."/>
            <person name="Friedman R."/>
            <person name="Frazier M."/>
            <person name="Venter J.C."/>
        </authorList>
    </citation>
    <scope>NUCLEOTIDE SEQUENCE [LARGE SCALE GENOMIC DNA]</scope>
    <source>
        <strain evidence="2 3">PCC 7420</strain>
    </source>
</reference>
<dbReference type="GO" id="GO:0005829">
    <property type="term" value="C:cytosol"/>
    <property type="evidence" value="ECO:0007669"/>
    <property type="project" value="TreeGrafter"/>
</dbReference>
<dbReference type="CDD" id="cd20169">
    <property type="entry name" value="Peptidase_M90_mtfA"/>
    <property type="match status" value="1"/>
</dbReference>
<dbReference type="Pfam" id="PF06167">
    <property type="entry name" value="Peptidase_M90"/>
    <property type="match status" value="1"/>
</dbReference>
<keyword evidence="3" id="KW-1185">Reference proteome</keyword>
<evidence type="ECO:0000313" key="2">
    <source>
        <dbReference type="EMBL" id="EDX75374.1"/>
    </source>
</evidence>
<dbReference type="Proteomes" id="UP000003835">
    <property type="component" value="Unassembled WGS sequence"/>
</dbReference>
<dbReference type="GO" id="GO:0008237">
    <property type="term" value="F:metallopeptidase activity"/>
    <property type="evidence" value="ECO:0007669"/>
    <property type="project" value="InterPro"/>
</dbReference>
<protein>
    <recommendedName>
        <fullName evidence="4">Zinc-dependent peptidase</fullName>
    </recommendedName>
</protein>
<dbReference type="PANTHER" id="PTHR30164">
    <property type="entry name" value="MTFA PEPTIDASE"/>
    <property type="match status" value="1"/>
</dbReference>
<dbReference type="HOGENOM" id="CLU_063037_0_1_3"/>
<evidence type="ECO:0000313" key="3">
    <source>
        <dbReference type="Proteomes" id="UP000003835"/>
    </source>
</evidence>
<keyword evidence="1" id="KW-0472">Membrane</keyword>
<dbReference type="OrthoDB" id="9786424at2"/>
<keyword evidence="1" id="KW-1133">Transmembrane helix</keyword>
<accession>B4VR41</accession>
<keyword evidence="1" id="KW-0812">Transmembrane</keyword>
<dbReference type="AlphaFoldDB" id="B4VR41"/>
<dbReference type="InterPro" id="IPR042252">
    <property type="entry name" value="MtfA_N"/>
</dbReference>